<dbReference type="KEGG" id="mng:MNEG_13485"/>
<feature type="compositionally biased region" description="Low complexity" evidence="1">
    <location>
        <begin position="45"/>
        <end position="61"/>
    </location>
</feature>
<feature type="region of interest" description="Disordered" evidence="1">
    <location>
        <begin position="1"/>
        <end position="80"/>
    </location>
</feature>
<dbReference type="RefSeq" id="XP_013893497.1">
    <property type="nucleotide sequence ID" value="XM_014038043.1"/>
</dbReference>
<feature type="compositionally biased region" description="Low complexity" evidence="1">
    <location>
        <begin position="179"/>
        <end position="190"/>
    </location>
</feature>
<dbReference type="AlphaFoldDB" id="A0A0D2J3E0"/>
<feature type="compositionally biased region" description="Gly residues" evidence="1">
    <location>
        <begin position="352"/>
        <end position="361"/>
    </location>
</feature>
<dbReference type="Proteomes" id="UP000054498">
    <property type="component" value="Unassembled WGS sequence"/>
</dbReference>
<feature type="compositionally biased region" description="Pro residues" evidence="1">
    <location>
        <begin position="62"/>
        <end position="74"/>
    </location>
</feature>
<feature type="region of interest" description="Disordered" evidence="1">
    <location>
        <begin position="179"/>
        <end position="255"/>
    </location>
</feature>
<evidence type="ECO:0000313" key="3">
    <source>
        <dbReference type="Proteomes" id="UP000054498"/>
    </source>
</evidence>
<organism evidence="2 3">
    <name type="scientific">Monoraphidium neglectum</name>
    <dbReference type="NCBI Taxonomy" id="145388"/>
    <lineage>
        <taxon>Eukaryota</taxon>
        <taxon>Viridiplantae</taxon>
        <taxon>Chlorophyta</taxon>
        <taxon>core chlorophytes</taxon>
        <taxon>Chlorophyceae</taxon>
        <taxon>CS clade</taxon>
        <taxon>Sphaeropleales</taxon>
        <taxon>Selenastraceae</taxon>
        <taxon>Monoraphidium</taxon>
    </lineage>
</organism>
<keyword evidence="3" id="KW-1185">Reference proteome</keyword>
<protein>
    <submittedName>
        <fullName evidence="2">Uncharacterized protein</fullName>
    </submittedName>
</protein>
<evidence type="ECO:0000313" key="2">
    <source>
        <dbReference type="EMBL" id="KIY94477.1"/>
    </source>
</evidence>
<dbReference type="EMBL" id="KK104074">
    <property type="protein sequence ID" value="KIY94477.1"/>
    <property type="molecule type" value="Genomic_DNA"/>
</dbReference>
<sequence length="407" mass="40850">MDEKVSLLEADNARLRAEKTGSRPALKRADPDPQVSVVPPAGSTPRPGAAEAEAAAELPEAAPAPPPAGAPRPPVSARAAARHARVAKLREKIHEHNRRCEAFFLEIEAMRAAQAEKRAAAHAERVRAIMSGGWRPEAAAPASGGRGAAVAAEPRAVVAPAASDARIVADAAGAAMALPRRPSSGGSEPSAFTCDPIAGANSGAGGSEPRPLTRLAGGCPSSCSPASDAYSTNSIPHRNASSSGGDVGPTGMGLETYRAAGPLAEATSEASPRTPATGDEAATCSDAAKGAPGHDGGVTGAFVDGDRRGVLSFVTRGIRPTVVKAYDSSLFFGTADAADDDAAQEAQTLSPSGGGDEGAGAGAPKPYGPHRRTLQERARGAAHKCRKTLAAAAAALAQVCRSGSRKG</sequence>
<proteinExistence type="predicted"/>
<feature type="region of interest" description="Disordered" evidence="1">
    <location>
        <begin position="342"/>
        <end position="382"/>
    </location>
</feature>
<reference evidence="2 3" key="1">
    <citation type="journal article" date="2013" name="BMC Genomics">
        <title>Reconstruction of the lipid metabolism for the microalga Monoraphidium neglectum from its genome sequence reveals characteristics suitable for biofuel production.</title>
        <authorList>
            <person name="Bogen C."/>
            <person name="Al-Dilaimi A."/>
            <person name="Albersmeier A."/>
            <person name="Wichmann J."/>
            <person name="Grundmann M."/>
            <person name="Rupp O."/>
            <person name="Lauersen K.J."/>
            <person name="Blifernez-Klassen O."/>
            <person name="Kalinowski J."/>
            <person name="Goesmann A."/>
            <person name="Mussgnug J.H."/>
            <person name="Kruse O."/>
        </authorList>
    </citation>
    <scope>NUCLEOTIDE SEQUENCE [LARGE SCALE GENOMIC DNA]</scope>
    <source>
        <strain evidence="2 3">SAG 48.87</strain>
    </source>
</reference>
<dbReference type="GeneID" id="25730952"/>
<accession>A0A0D2J3E0</accession>
<name>A0A0D2J3E0_9CHLO</name>
<gene>
    <name evidence="2" type="ORF">MNEG_13485</name>
</gene>
<feature type="compositionally biased region" description="Polar residues" evidence="1">
    <location>
        <begin position="221"/>
        <end position="244"/>
    </location>
</feature>
<evidence type="ECO:0000256" key="1">
    <source>
        <dbReference type="SAM" id="MobiDB-lite"/>
    </source>
</evidence>
<feature type="compositionally biased region" description="Basic and acidic residues" evidence="1">
    <location>
        <begin position="1"/>
        <end position="31"/>
    </location>
</feature>